<dbReference type="InterPro" id="IPR014030">
    <property type="entry name" value="Ketoacyl_synth_N"/>
</dbReference>
<dbReference type="RefSeq" id="WP_132259574.1">
    <property type="nucleotide sequence ID" value="NZ_SLZQ01000010.1"/>
</dbReference>
<dbReference type="GO" id="GO:0016746">
    <property type="term" value="F:acyltransferase activity"/>
    <property type="evidence" value="ECO:0007669"/>
    <property type="project" value="InterPro"/>
</dbReference>
<organism evidence="2 3">
    <name type="scientific">Paucimonas lemoignei</name>
    <name type="common">Pseudomonas lemoignei</name>
    <dbReference type="NCBI Taxonomy" id="29443"/>
    <lineage>
        <taxon>Bacteria</taxon>
        <taxon>Pseudomonadati</taxon>
        <taxon>Pseudomonadota</taxon>
        <taxon>Betaproteobacteria</taxon>
        <taxon>Burkholderiales</taxon>
        <taxon>Burkholderiaceae</taxon>
        <taxon>Paucimonas</taxon>
    </lineage>
</organism>
<evidence type="ECO:0000313" key="2">
    <source>
        <dbReference type="EMBL" id="TCS35562.1"/>
    </source>
</evidence>
<accession>A0A4R3HRG4</accession>
<dbReference type="EMBL" id="SLZQ01000010">
    <property type="protein sequence ID" value="TCS35562.1"/>
    <property type="molecule type" value="Genomic_DNA"/>
</dbReference>
<feature type="domain" description="Beta-ketoacyl synthase-like N-terminal" evidence="1">
    <location>
        <begin position="25"/>
        <end position="240"/>
    </location>
</feature>
<gene>
    <name evidence="2" type="ORF">EDC30_11030</name>
</gene>
<comment type="caution">
    <text evidence="2">The sequence shown here is derived from an EMBL/GenBank/DDBJ whole genome shotgun (WGS) entry which is preliminary data.</text>
</comment>
<dbReference type="InterPro" id="IPR016039">
    <property type="entry name" value="Thiolase-like"/>
</dbReference>
<dbReference type="Pfam" id="PF13723">
    <property type="entry name" value="Ketoacyl-synt_2"/>
    <property type="match status" value="1"/>
</dbReference>
<dbReference type="OrthoDB" id="9798676at2"/>
<evidence type="ECO:0000313" key="3">
    <source>
        <dbReference type="Proteomes" id="UP000295382"/>
    </source>
</evidence>
<evidence type="ECO:0000259" key="1">
    <source>
        <dbReference type="Pfam" id="PF13723"/>
    </source>
</evidence>
<dbReference type="Proteomes" id="UP000295382">
    <property type="component" value="Unassembled WGS sequence"/>
</dbReference>
<protein>
    <submittedName>
        <fullName evidence="2">Beta-ketoacyl synthase-like protein</fullName>
    </submittedName>
</protein>
<keyword evidence="3" id="KW-1185">Reference proteome</keyword>
<proteinExistence type="predicted"/>
<name>A0A4R3HRG4_PAULE</name>
<reference evidence="2 3" key="1">
    <citation type="submission" date="2019-03" db="EMBL/GenBank/DDBJ databases">
        <title>Genomic Encyclopedia of Type Strains, Phase IV (KMG-IV): sequencing the most valuable type-strain genomes for metagenomic binning, comparative biology and taxonomic classification.</title>
        <authorList>
            <person name="Goeker M."/>
        </authorList>
    </citation>
    <scope>NUCLEOTIDE SEQUENCE [LARGE SCALE GENOMIC DNA]</scope>
    <source>
        <strain evidence="2 3">DSM 7445</strain>
    </source>
</reference>
<dbReference type="AlphaFoldDB" id="A0A4R3HRG4"/>
<dbReference type="SUPFAM" id="SSF53901">
    <property type="entry name" value="Thiolase-like"/>
    <property type="match status" value="1"/>
</dbReference>
<sequence>MRSAIEFSITSNAAWAPGIETREAWQDWALGQPVTRTDSEPALRVMPAMQRRRLGLLGKMALEVAYECLGERRDIPTLFCSRHGEVSRSVELLRNLAQGEPLSPTSFGLSVHNAIGGMFSMARGDKASHIALSGGHASVEHALIEACGLLADGEQAVLLVVYDCPLPAVYASFQDEDTHPFAWAWLIEPPQQDVIALSWDAPTGTPSGNEMTTTSLEILRFFLRREQSMKRLCGKQSWQWTRHGR</sequence>